<keyword evidence="16" id="KW-1185">Reference proteome</keyword>
<feature type="domain" description="Helicase C-terminal" evidence="14">
    <location>
        <begin position="529"/>
        <end position="682"/>
    </location>
</feature>
<dbReference type="Pfam" id="PF17764">
    <property type="entry name" value="PriA_3primeBD"/>
    <property type="match status" value="1"/>
</dbReference>
<keyword evidence="1 12" id="KW-0639">Primosome</keyword>
<comment type="function">
    <text evidence="12">Initiates the restart of stalled replication forks, which reloads the replicative helicase on sites other than the origin of replication. Recognizes and binds to abandoned replication forks and remodels them to uncover a helicase loading site. Promotes assembly of the primosome at these replication forks.</text>
</comment>
<dbReference type="InterPro" id="IPR041222">
    <property type="entry name" value="PriA_3primeBD"/>
</dbReference>
<evidence type="ECO:0000256" key="12">
    <source>
        <dbReference type="HAMAP-Rule" id="MF_00983"/>
    </source>
</evidence>
<keyword evidence="8 12" id="KW-0067">ATP-binding</keyword>
<dbReference type="AlphaFoldDB" id="A0A662Z0J4"/>
<feature type="binding site" evidence="12">
    <location>
        <position position="497"/>
    </location>
    <ligand>
        <name>Zn(2+)</name>
        <dbReference type="ChEBI" id="CHEBI:29105"/>
        <label>1</label>
    </ligand>
</feature>
<evidence type="ECO:0000256" key="10">
    <source>
        <dbReference type="ARBA" id="ARBA00023235"/>
    </source>
</evidence>
<gene>
    <name evidence="12" type="primary">priA</name>
    <name evidence="15" type="ORF">SAMN05192557_0134</name>
</gene>
<keyword evidence="10 12" id="KW-0413">Isomerase</keyword>
<feature type="binding site" evidence="12">
    <location>
        <position position="534"/>
    </location>
    <ligand>
        <name>Zn(2+)</name>
        <dbReference type="ChEBI" id="CHEBI:29105"/>
        <label>1</label>
    </ligand>
</feature>
<dbReference type="Pfam" id="PF00271">
    <property type="entry name" value="Helicase_C"/>
    <property type="match status" value="1"/>
</dbReference>
<dbReference type="EC" id="5.6.2.4" evidence="12"/>
<sequence>MMYAAIIVDIPNKAVSKIFEYEVPESMVSFTKVGHRVLVPFGSRTIQGFIVELKETVDYDTTKLKPIAKLLDIEPVLKPELVELSIHIADYYVDNYINVIETILPAALKSNYKKVLVGHDDAAIDWINARPKGPEVKYLTKEELKELRVFIKEERITEETIIKQHTAPKKALAVYAIVDDMNLENAPKQLELFYEIQAASEPTLMRNLTERGYSNHLVNELYKKGYIEKTEVEIERDPFKNKVFEADKKKALNAEQQENFNQIKQSIDARQDDIFLLHGITGSGKTEVYLQAIDVALQNGQEAILLVPEISLTPQMANRFKSRFGDDVAVLHSGLSPGEKYDEWRKIKEGRARVSIGARSNIFAPFENLGIIIIDEEHETTYKQNERPHYHAVEVAKVRAKYNRCPIVLGSATPSIESYARAEKGVYKLLELTKRAVNQTPIDISVVDMAEEHKRGNISIISDTLQDKIIERIEKEEQIVLLLNRRGYANFQLCQDCGHVSTCPHCDISLTYHKRKQNLMCHYCGYEETVKKVCAACDSTSVTFRGLGTEQVEEILRDTFNTDVVRMDFDTTKQKGMHEKLLNTFERENISILLGTQMIAKGLDYPNVTLVGVLNADTMLNLPDFRASERTFQLLMQVAGRAGRHQLPGEVVFQTYNKEHYAIQFATNQDYMGFYREEMDFRKVARYAPYYFHVLFTISSERMADVIEGAHHVHQTLSQQMSNTSIIVGPAPSPIERMNKQYRFQILLKYKRESGLMDVLKALDDHFFETYKAKGLLLKIDINPSLIM</sequence>
<evidence type="ECO:0000313" key="16">
    <source>
        <dbReference type="Proteomes" id="UP000243605"/>
    </source>
</evidence>
<keyword evidence="5 12" id="KW-0378">Hydrolase</keyword>
<dbReference type="NCBIfam" id="NF004066">
    <property type="entry name" value="PRK05580.1-3"/>
    <property type="match status" value="1"/>
</dbReference>
<dbReference type="GO" id="GO:0005524">
    <property type="term" value="F:ATP binding"/>
    <property type="evidence" value="ECO:0007669"/>
    <property type="project" value="UniProtKB-UniRule"/>
</dbReference>
<comment type="catalytic activity">
    <reaction evidence="12">
        <text>Couples ATP hydrolysis with the unwinding of duplex DNA by translocating in the 3'-5' direction.</text>
        <dbReference type="EC" id="5.6.2.4"/>
    </reaction>
</comment>
<dbReference type="InterPro" id="IPR014001">
    <property type="entry name" value="Helicase_ATP-bd"/>
</dbReference>
<dbReference type="InterPro" id="IPR001650">
    <property type="entry name" value="Helicase_C-like"/>
</dbReference>
<dbReference type="PROSITE" id="PS51192">
    <property type="entry name" value="HELICASE_ATP_BIND_1"/>
    <property type="match status" value="1"/>
</dbReference>
<feature type="binding site" evidence="12">
    <location>
        <position position="537"/>
    </location>
    <ligand>
        <name>Zn(2+)</name>
        <dbReference type="ChEBI" id="CHEBI:29105"/>
        <label>1</label>
    </ligand>
</feature>
<dbReference type="HAMAP" id="MF_00983">
    <property type="entry name" value="PriA"/>
    <property type="match status" value="1"/>
</dbReference>
<dbReference type="FunFam" id="3.40.1440.60:FF:000001">
    <property type="entry name" value="Primosomal protein N"/>
    <property type="match status" value="1"/>
</dbReference>
<dbReference type="FunFam" id="3.40.50.300:FF:000489">
    <property type="entry name" value="Primosome assembly protein PriA"/>
    <property type="match status" value="1"/>
</dbReference>
<feature type="binding site" evidence="12">
    <location>
        <position position="524"/>
    </location>
    <ligand>
        <name>Zn(2+)</name>
        <dbReference type="ChEBI" id="CHEBI:29105"/>
        <label>2</label>
    </ligand>
</feature>
<dbReference type="GO" id="GO:0003677">
    <property type="term" value="F:DNA binding"/>
    <property type="evidence" value="ECO:0007669"/>
    <property type="project" value="UniProtKB-UniRule"/>
</dbReference>
<comment type="cofactor">
    <cofactor evidence="12">
        <name>Zn(2+)</name>
        <dbReference type="ChEBI" id="CHEBI:29105"/>
    </cofactor>
    <text evidence="12">Binds 2 zinc ions per subunit.</text>
</comment>
<dbReference type="Proteomes" id="UP000243605">
    <property type="component" value="Unassembled WGS sequence"/>
</dbReference>
<name>A0A662Z0J4_9STAP</name>
<keyword evidence="9 12" id="KW-0238">DNA-binding</keyword>
<dbReference type="SMART" id="SM00487">
    <property type="entry name" value="DEXDc"/>
    <property type="match status" value="1"/>
</dbReference>
<feature type="binding site" evidence="12">
    <location>
        <position position="503"/>
    </location>
    <ligand>
        <name>Zn(2+)</name>
        <dbReference type="ChEBI" id="CHEBI:29105"/>
        <label>2</label>
    </ligand>
</feature>
<dbReference type="InterPro" id="IPR040498">
    <property type="entry name" value="PriA_CRR"/>
</dbReference>
<dbReference type="SUPFAM" id="SSF52540">
    <property type="entry name" value="P-loop containing nucleoside triphosphate hydrolases"/>
    <property type="match status" value="2"/>
</dbReference>
<dbReference type="SMART" id="SM00490">
    <property type="entry name" value="HELICc"/>
    <property type="match status" value="1"/>
</dbReference>
<evidence type="ECO:0000259" key="14">
    <source>
        <dbReference type="PROSITE" id="PS51194"/>
    </source>
</evidence>
<dbReference type="InterPro" id="IPR027417">
    <property type="entry name" value="P-loop_NTPase"/>
</dbReference>
<dbReference type="GO" id="GO:0016787">
    <property type="term" value="F:hydrolase activity"/>
    <property type="evidence" value="ECO:0007669"/>
    <property type="project" value="UniProtKB-KW"/>
</dbReference>
<feature type="binding site" evidence="12">
    <location>
        <position position="521"/>
    </location>
    <ligand>
        <name>Zn(2+)</name>
        <dbReference type="ChEBI" id="CHEBI:29105"/>
        <label>2</label>
    </ligand>
</feature>
<dbReference type="GO" id="GO:0043138">
    <property type="term" value="F:3'-5' DNA helicase activity"/>
    <property type="evidence" value="ECO:0007669"/>
    <property type="project" value="UniProtKB-EC"/>
</dbReference>
<evidence type="ECO:0000313" key="15">
    <source>
        <dbReference type="EMBL" id="SEV81074.1"/>
    </source>
</evidence>
<dbReference type="InterPro" id="IPR005259">
    <property type="entry name" value="PriA"/>
</dbReference>
<keyword evidence="4 12" id="KW-0547">Nucleotide-binding</keyword>
<dbReference type="GO" id="GO:0008270">
    <property type="term" value="F:zinc ion binding"/>
    <property type="evidence" value="ECO:0007669"/>
    <property type="project" value="UniProtKB-UniRule"/>
</dbReference>
<dbReference type="EMBL" id="FOIT01000001">
    <property type="protein sequence ID" value="SEV81074.1"/>
    <property type="molecule type" value="Genomic_DNA"/>
</dbReference>
<dbReference type="CDD" id="cd17929">
    <property type="entry name" value="DEXHc_priA"/>
    <property type="match status" value="1"/>
</dbReference>
<dbReference type="PROSITE" id="PS51194">
    <property type="entry name" value="HELICASE_CTER"/>
    <property type="match status" value="1"/>
</dbReference>
<dbReference type="Pfam" id="PF04851">
    <property type="entry name" value="ResIII"/>
    <property type="match status" value="1"/>
</dbReference>
<evidence type="ECO:0000256" key="5">
    <source>
        <dbReference type="ARBA" id="ARBA00022801"/>
    </source>
</evidence>
<protein>
    <recommendedName>
        <fullName evidence="12">Replication restart protein PriA</fullName>
    </recommendedName>
    <alternativeName>
        <fullName evidence="12">ATP-dependent DNA helicase PriA</fullName>
        <ecNumber evidence="12">5.6.2.4</ecNumber>
    </alternativeName>
    <alternativeName>
        <fullName evidence="12">DNA 3'-5' helicase PriA</fullName>
    </alternativeName>
</protein>
<evidence type="ECO:0000256" key="8">
    <source>
        <dbReference type="ARBA" id="ARBA00022840"/>
    </source>
</evidence>
<reference evidence="15 16" key="1">
    <citation type="submission" date="2016-10" db="EMBL/GenBank/DDBJ databases">
        <authorList>
            <person name="Varghese N."/>
            <person name="Submissions S."/>
        </authorList>
    </citation>
    <scope>NUCLEOTIDE SEQUENCE [LARGE SCALE GENOMIC DNA]</scope>
    <source>
        <strain evidence="15 16">IBRC-M10081</strain>
    </source>
</reference>
<comment type="catalytic activity">
    <reaction evidence="11 12">
        <text>ATP + H2O = ADP + phosphate + H(+)</text>
        <dbReference type="Rhea" id="RHEA:13065"/>
        <dbReference type="ChEBI" id="CHEBI:15377"/>
        <dbReference type="ChEBI" id="CHEBI:15378"/>
        <dbReference type="ChEBI" id="CHEBI:30616"/>
        <dbReference type="ChEBI" id="CHEBI:43474"/>
        <dbReference type="ChEBI" id="CHEBI:456216"/>
        <dbReference type="EC" id="5.6.2.4"/>
    </reaction>
</comment>
<dbReference type="InterPro" id="IPR041236">
    <property type="entry name" value="PriA_C"/>
</dbReference>
<dbReference type="GO" id="GO:1990077">
    <property type="term" value="C:primosome complex"/>
    <property type="evidence" value="ECO:0007669"/>
    <property type="project" value="UniProtKB-UniRule"/>
</dbReference>
<dbReference type="InterPro" id="IPR006935">
    <property type="entry name" value="Helicase/UvrB_N"/>
</dbReference>
<organism evidence="15 16">
    <name type="scientific">Aliicoccus persicus</name>
    <dbReference type="NCBI Taxonomy" id="930138"/>
    <lineage>
        <taxon>Bacteria</taxon>
        <taxon>Bacillati</taxon>
        <taxon>Bacillota</taxon>
        <taxon>Bacilli</taxon>
        <taxon>Bacillales</taxon>
        <taxon>Staphylococcaceae</taxon>
        <taxon>Aliicoccus</taxon>
    </lineage>
</organism>
<dbReference type="InterPro" id="IPR042115">
    <property type="entry name" value="PriA_3primeBD_sf"/>
</dbReference>
<dbReference type="Pfam" id="PF18074">
    <property type="entry name" value="PriA_C"/>
    <property type="match status" value="1"/>
</dbReference>
<proteinExistence type="inferred from homology"/>
<evidence type="ECO:0000256" key="11">
    <source>
        <dbReference type="ARBA" id="ARBA00048988"/>
    </source>
</evidence>
<evidence type="ECO:0000256" key="9">
    <source>
        <dbReference type="ARBA" id="ARBA00023125"/>
    </source>
</evidence>
<evidence type="ECO:0000256" key="7">
    <source>
        <dbReference type="ARBA" id="ARBA00022833"/>
    </source>
</evidence>
<evidence type="ECO:0000256" key="3">
    <source>
        <dbReference type="ARBA" id="ARBA00022723"/>
    </source>
</evidence>
<dbReference type="Pfam" id="PF18319">
    <property type="entry name" value="Zn_ribbon_PriA"/>
    <property type="match status" value="1"/>
</dbReference>
<dbReference type="NCBIfam" id="TIGR00595">
    <property type="entry name" value="priA"/>
    <property type="match status" value="1"/>
</dbReference>
<dbReference type="GO" id="GO:0006310">
    <property type="term" value="P:DNA recombination"/>
    <property type="evidence" value="ECO:0007669"/>
    <property type="project" value="InterPro"/>
</dbReference>
<feature type="binding site" evidence="12">
    <location>
        <position position="494"/>
    </location>
    <ligand>
        <name>Zn(2+)</name>
        <dbReference type="ChEBI" id="CHEBI:29105"/>
        <label>1</label>
    </ligand>
</feature>
<dbReference type="Gene3D" id="3.40.1440.60">
    <property type="entry name" value="PriA, 3(prime) DNA-binding domain"/>
    <property type="match status" value="1"/>
</dbReference>
<keyword evidence="7 12" id="KW-0862">Zinc</keyword>
<dbReference type="CDD" id="cd18804">
    <property type="entry name" value="SF2_C_priA"/>
    <property type="match status" value="1"/>
</dbReference>
<evidence type="ECO:0000256" key="4">
    <source>
        <dbReference type="ARBA" id="ARBA00022741"/>
    </source>
</evidence>
<dbReference type="GO" id="GO:0006270">
    <property type="term" value="P:DNA replication initiation"/>
    <property type="evidence" value="ECO:0007669"/>
    <property type="project" value="TreeGrafter"/>
</dbReference>
<evidence type="ECO:0000256" key="2">
    <source>
        <dbReference type="ARBA" id="ARBA00022705"/>
    </source>
</evidence>
<dbReference type="GO" id="GO:0006302">
    <property type="term" value="P:double-strand break repair"/>
    <property type="evidence" value="ECO:0007669"/>
    <property type="project" value="InterPro"/>
</dbReference>
<keyword evidence="2 12" id="KW-0235">DNA replication</keyword>
<keyword evidence="6 12" id="KW-0347">Helicase</keyword>
<keyword evidence="3 12" id="KW-0479">Metal-binding</keyword>
<feature type="binding site" evidence="12">
    <location>
        <position position="506"/>
    </location>
    <ligand>
        <name>Zn(2+)</name>
        <dbReference type="ChEBI" id="CHEBI:29105"/>
        <label>2</label>
    </ligand>
</feature>
<evidence type="ECO:0000256" key="6">
    <source>
        <dbReference type="ARBA" id="ARBA00022806"/>
    </source>
</evidence>
<evidence type="ECO:0000256" key="1">
    <source>
        <dbReference type="ARBA" id="ARBA00022515"/>
    </source>
</evidence>
<dbReference type="PANTHER" id="PTHR30580">
    <property type="entry name" value="PRIMOSOMAL PROTEIN N"/>
    <property type="match status" value="1"/>
</dbReference>
<dbReference type="GO" id="GO:0006269">
    <property type="term" value="P:DNA replication, synthesis of primer"/>
    <property type="evidence" value="ECO:0007669"/>
    <property type="project" value="UniProtKB-KW"/>
</dbReference>
<evidence type="ECO:0000259" key="13">
    <source>
        <dbReference type="PROSITE" id="PS51192"/>
    </source>
</evidence>
<comment type="subunit">
    <text evidence="12">Component of the replication restart primosome.</text>
</comment>
<dbReference type="Gene3D" id="3.40.50.300">
    <property type="entry name" value="P-loop containing nucleotide triphosphate hydrolases"/>
    <property type="match status" value="2"/>
</dbReference>
<dbReference type="PANTHER" id="PTHR30580:SF0">
    <property type="entry name" value="PRIMOSOMAL PROTEIN N"/>
    <property type="match status" value="1"/>
</dbReference>
<feature type="domain" description="Helicase ATP-binding" evidence="13">
    <location>
        <begin position="266"/>
        <end position="432"/>
    </location>
</feature>
<comment type="similarity">
    <text evidence="12">Belongs to the helicase family. PriA subfamily.</text>
</comment>
<accession>A0A662Z0J4</accession>